<evidence type="ECO:0000256" key="2">
    <source>
        <dbReference type="ARBA" id="ARBA00022649"/>
    </source>
</evidence>
<dbReference type="GO" id="GO:0006355">
    <property type="term" value="P:regulation of DNA-templated transcription"/>
    <property type="evidence" value="ECO:0007669"/>
    <property type="project" value="InterPro"/>
</dbReference>
<dbReference type="InterPro" id="IPR038296">
    <property type="entry name" value="ParD_sf"/>
</dbReference>
<dbReference type="CDD" id="cd22231">
    <property type="entry name" value="RHH_NikR_HicB-like"/>
    <property type="match status" value="1"/>
</dbReference>
<dbReference type="Gene3D" id="6.10.10.120">
    <property type="entry name" value="Antitoxin ParD1-like"/>
    <property type="match status" value="1"/>
</dbReference>
<gene>
    <name evidence="3" type="ORF">A6769_05105</name>
</gene>
<evidence type="ECO:0000313" key="4">
    <source>
        <dbReference type="Proteomes" id="UP000252085"/>
    </source>
</evidence>
<dbReference type="InterPro" id="IPR022789">
    <property type="entry name" value="ParD"/>
</dbReference>
<comment type="caution">
    <text evidence="3">The sequence shown here is derived from an EMBL/GenBank/DDBJ whole genome shotgun (WGS) entry which is preliminary data.</text>
</comment>
<dbReference type="PANTHER" id="PTHR36582">
    <property type="entry name" value="ANTITOXIN PARD"/>
    <property type="match status" value="1"/>
</dbReference>
<evidence type="ECO:0000313" key="3">
    <source>
        <dbReference type="EMBL" id="RCJ39938.1"/>
    </source>
</evidence>
<comment type="similarity">
    <text evidence="1">Belongs to the ParD antitoxin family.</text>
</comment>
<dbReference type="Proteomes" id="UP000252085">
    <property type="component" value="Unassembled WGS sequence"/>
</dbReference>
<dbReference type="AlphaFoldDB" id="A0A367RTQ1"/>
<sequence length="84" mass="9816">MSNINISLPGSMKVFIEEQVAEGGYSSVSEYLQELIVQHQKRKMQEKIEELLITGLESGETIEVNDEWWQQKRTHLIDLMHQEN</sequence>
<dbReference type="EMBL" id="LXQE01000085">
    <property type="protein sequence ID" value="RCJ39938.1"/>
    <property type="molecule type" value="Genomic_DNA"/>
</dbReference>
<protein>
    <submittedName>
        <fullName evidence="3">Addiction module antitoxin</fullName>
    </submittedName>
</protein>
<dbReference type="InterPro" id="IPR010985">
    <property type="entry name" value="Ribbon_hlx_hlx"/>
</dbReference>
<keyword evidence="2" id="KW-1277">Toxin-antitoxin system</keyword>
<accession>A0A367RTQ1</accession>
<name>A0A367RTQ1_NOSPU</name>
<organism evidence="3 4">
    <name type="scientific">Nostoc punctiforme NIES-2108</name>
    <dbReference type="NCBI Taxonomy" id="1356359"/>
    <lineage>
        <taxon>Bacteria</taxon>
        <taxon>Bacillati</taxon>
        <taxon>Cyanobacteriota</taxon>
        <taxon>Cyanophyceae</taxon>
        <taxon>Nostocales</taxon>
        <taxon>Nostocaceae</taxon>
        <taxon>Nostoc</taxon>
    </lineage>
</organism>
<dbReference type="PANTHER" id="PTHR36582:SF2">
    <property type="entry name" value="ANTITOXIN PARD"/>
    <property type="match status" value="1"/>
</dbReference>
<reference evidence="4" key="1">
    <citation type="submission" date="2016-04" db="EMBL/GenBank/DDBJ databases">
        <authorList>
            <person name="Tabuchi Yagui T.R."/>
        </authorList>
    </citation>
    <scope>NUCLEOTIDE SEQUENCE [LARGE SCALE GENOMIC DNA]</scope>
</reference>
<dbReference type="Pfam" id="PF03693">
    <property type="entry name" value="ParD_antitoxin"/>
    <property type="match status" value="1"/>
</dbReference>
<evidence type="ECO:0000256" key="1">
    <source>
        <dbReference type="ARBA" id="ARBA00008580"/>
    </source>
</evidence>
<dbReference type="SUPFAM" id="SSF47598">
    <property type="entry name" value="Ribbon-helix-helix"/>
    <property type="match status" value="1"/>
</dbReference>
<proteinExistence type="inferred from homology"/>